<name>A0ABR3EQM8_9AGAR</name>
<gene>
    <name evidence="2" type="ORF">V5O48_016841</name>
</gene>
<feature type="compositionally biased region" description="Polar residues" evidence="1">
    <location>
        <begin position="230"/>
        <end position="248"/>
    </location>
</feature>
<accession>A0ABR3EQM8</accession>
<feature type="region of interest" description="Disordered" evidence="1">
    <location>
        <begin position="230"/>
        <end position="262"/>
    </location>
</feature>
<evidence type="ECO:0000313" key="2">
    <source>
        <dbReference type="EMBL" id="KAL0565188.1"/>
    </source>
</evidence>
<reference evidence="2 3" key="1">
    <citation type="submission" date="2024-02" db="EMBL/GenBank/DDBJ databases">
        <title>A draft genome for the cacao thread blight pathogen Marasmius crinis-equi.</title>
        <authorList>
            <person name="Cohen S.P."/>
            <person name="Baruah I.K."/>
            <person name="Amoako-Attah I."/>
            <person name="Bukari Y."/>
            <person name="Meinhardt L.W."/>
            <person name="Bailey B.A."/>
        </authorList>
    </citation>
    <scope>NUCLEOTIDE SEQUENCE [LARGE SCALE GENOMIC DNA]</scope>
    <source>
        <strain evidence="2 3">GH-76</strain>
    </source>
</reference>
<evidence type="ECO:0000256" key="1">
    <source>
        <dbReference type="SAM" id="MobiDB-lite"/>
    </source>
</evidence>
<comment type="caution">
    <text evidence="2">The sequence shown here is derived from an EMBL/GenBank/DDBJ whole genome shotgun (WGS) entry which is preliminary data.</text>
</comment>
<keyword evidence="3" id="KW-1185">Reference proteome</keyword>
<dbReference type="EMBL" id="JBAHYK010002378">
    <property type="protein sequence ID" value="KAL0565188.1"/>
    <property type="molecule type" value="Genomic_DNA"/>
</dbReference>
<protein>
    <submittedName>
        <fullName evidence="2">Uncharacterized protein</fullName>
    </submittedName>
</protein>
<sequence length="572" mass="63911">MDFTPLSSDTPAQGLGLISEALAIWMKVAAENAVSLVNSHSSEHTDQAGLFKKDIFIRGYIFGLKYLCARLKSPASRQEVFMSFSLCQRAYLELIGRIEWLSRYKQLVNNPPETCVSKLASVVGAVTDHEEVAERLYSSGLPVWLVRPLTKKDFFRVDRWVEAQCGGLICTLRDSGLSINLEDDSPPCETVFEGKLGTLDRYSAMAWYIRRFTTTNVFMVEEPAVSRATVSSSAGPTRTVKTSLNRMTKSQEGKKTGKTGRKVGENDCNKFVDVVSPLMPLSLLNWAKASMAAGFGFDPNAPAPEDKDNGYALPDPGVIAGTANEATQSAYFTTWLRLRTVLMYRLLSPTFRLMRTKELRSVLGLEVHGLKADTRAAARRAEQQKMLQECLTSGGMHGTVDLSNLEATPVRWREQVLEPCISPPLPVAQQILCELFEVKFRYELIALDRFCFRTELSAAEREQQVMGLINHFNNRLVPDATDLGRAGFASSQHNERRLALHGLHTIMEGWNGGPGEMDERLKDLGVGKRLDIADTEDIITPELDSLEYALVFHYVLTFHKIFIRAPLLPHRL</sequence>
<proteinExistence type="predicted"/>
<dbReference type="Proteomes" id="UP001465976">
    <property type="component" value="Unassembled WGS sequence"/>
</dbReference>
<organism evidence="2 3">
    <name type="scientific">Marasmius crinis-equi</name>
    <dbReference type="NCBI Taxonomy" id="585013"/>
    <lineage>
        <taxon>Eukaryota</taxon>
        <taxon>Fungi</taxon>
        <taxon>Dikarya</taxon>
        <taxon>Basidiomycota</taxon>
        <taxon>Agaricomycotina</taxon>
        <taxon>Agaricomycetes</taxon>
        <taxon>Agaricomycetidae</taxon>
        <taxon>Agaricales</taxon>
        <taxon>Marasmiineae</taxon>
        <taxon>Marasmiaceae</taxon>
        <taxon>Marasmius</taxon>
    </lineage>
</organism>
<evidence type="ECO:0000313" key="3">
    <source>
        <dbReference type="Proteomes" id="UP001465976"/>
    </source>
</evidence>